<dbReference type="OrthoDB" id="7042322at2759"/>
<dbReference type="InterPro" id="IPR015421">
    <property type="entry name" value="PyrdxlP-dep_Trfase_major"/>
</dbReference>
<dbReference type="AlphaFoldDB" id="A0A6A6U779"/>
<organism evidence="4 5">
    <name type="scientific">Microthyrium microscopicum</name>
    <dbReference type="NCBI Taxonomy" id="703497"/>
    <lineage>
        <taxon>Eukaryota</taxon>
        <taxon>Fungi</taxon>
        <taxon>Dikarya</taxon>
        <taxon>Ascomycota</taxon>
        <taxon>Pezizomycotina</taxon>
        <taxon>Dothideomycetes</taxon>
        <taxon>Dothideomycetes incertae sedis</taxon>
        <taxon>Microthyriales</taxon>
        <taxon>Microthyriaceae</taxon>
        <taxon>Microthyrium</taxon>
    </lineage>
</organism>
<dbReference type="PRINTS" id="PR00753">
    <property type="entry name" value="ACCSYNTHASE"/>
</dbReference>
<dbReference type="SUPFAM" id="SSF53383">
    <property type="entry name" value="PLP-dependent transferases"/>
    <property type="match status" value="1"/>
</dbReference>
<dbReference type="GO" id="GO:0006520">
    <property type="term" value="P:amino acid metabolic process"/>
    <property type="evidence" value="ECO:0007669"/>
    <property type="project" value="TreeGrafter"/>
</dbReference>
<dbReference type="InterPro" id="IPR050478">
    <property type="entry name" value="Ethylene_sulfur-biosynth"/>
</dbReference>
<accession>A0A6A6U779</accession>
<keyword evidence="4" id="KW-0808">Transferase</keyword>
<evidence type="ECO:0000313" key="4">
    <source>
        <dbReference type="EMBL" id="KAF2667800.1"/>
    </source>
</evidence>
<dbReference type="Gene3D" id="3.90.1150.10">
    <property type="entry name" value="Aspartate Aminotransferase, domain 1"/>
    <property type="match status" value="1"/>
</dbReference>
<dbReference type="GO" id="GO:0030170">
    <property type="term" value="F:pyridoxal phosphate binding"/>
    <property type="evidence" value="ECO:0007669"/>
    <property type="project" value="InterPro"/>
</dbReference>
<evidence type="ECO:0000256" key="1">
    <source>
        <dbReference type="ARBA" id="ARBA00022898"/>
    </source>
</evidence>
<evidence type="ECO:0000256" key="2">
    <source>
        <dbReference type="SAM" id="SignalP"/>
    </source>
</evidence>
<name>A0A6A6U779_9PEZI</name>
<dbReference type="EMBL" id="MU004237">
    <property type="protein sequence ID" value="KAF2667800.1"/>
    <property type="molecule type" value="Genomic_DNA"/>
</dbReference>
<dbReference type="PANTHER" id="PTHR43795:SF39">
    <property type="entry name" value="AMINOTRANSFERASE CLASS I_CLASSII DOMAIN-CONTAINING PROTEIN"/>
    <property type="match status" value="1"/>
</dbReference>
<reference evidence="4" key="1">
    <citation type="journal article" date="2020" name="Stud. Mycol.">
        <title>101 Dothideomycetes genomes: a test case for predicting lifestyles and emergence of pathogens.</title>
        <authorList>
            <person name="Haridas S."/>
            <person name="Albert R."/>
            <person name="Binder M."/>
            <person name="Bloem J."/>
            <person name="Labutti K."/>
            <person name="Salamov A."/>
            <person name="Andreopoulos B."/>
            <person name="Baker S."/>
            <person name="Barry K."/>
            <person name="Bills G."/>
            <person name="Bluhm B."/>
            <person name="Cannon C."/>
            <person name="Castanera R."/>
            <person name="Culley D."/>
            <person name="Daum C."/>
            <person name="Ezra D."/>
            <person name="Gonzalez J."/>
            <person name="Henrissat B."/>
            <person name="Kuo A."/>
            <person name="Liang C."/>
            <person name="Lipzen A."/>
            <person name="Lutzoni F."/>
            <person name="Magnuson J."/>
            <person name="Mondo S."/>
            <person name="Nolan M."/>
            <person name="Ohm R."/>
            <person name="Pangilinan J."/>
            <person name="Park H.-J."/>
            <person name="Ramirez L."/>
            <person name="Alfaro M."/>
            <person name="Sun H."/>
            <person name="Tritt A."/>
            <person name="Yoshinaga Y."/>
            <person name="Zwiers L.-H."/>
            <person name="Turgeon B."/>
            <person name="Goodwin S."/>
            <person name="Spatafora J."/>
            <person name="Crous P."/>
            <person name="Grigoriev I."/>
        </authorList>
    </citation>
    <scope>NUCLEOTIDE SEQUENCE</scope>
    <source>
        <strain evidence="4">CBS 115976</strain>
    </source>
</reference>
<proteinExistence type="predicted"/>
<evidence type="ECO:0000313" key="5">
    <source>
        <dbReference type="Proteomes" id="UP000799302"/>
    </source>
</evidence>
<gene>
    <name evidence="4" type="ORF">BT63DRAFT_415322</name>
</gene>
<sequence>MLKKIVTLLLCGFAEATQLLQPAPSLFVNSVDMSTLSQRGAKSAALQHVPWRFAPGGNNRYDKDKNPTGVVAFATAENNLVQDELVKYVNDNITFQATDFLYRGSTNGGAKFPKAMASHINAFFKPFSPVQASDLITTSGLTPMHHLTALSIGDPGDGILVGRPIYGRFELDFGNVAGLKIVYADMDGVDPFGENGDVIERYEIAFEKALKSGIKVKAVMIVNPNNPTGRCYTKDALVGLMKFAQKHKIHLISDEVYALSTFDNKTSRYSSFTSVLSINRTNLISDDLLHVFYGMSKDFGAAGLKLGCIVTQDAALKDAISSNTRFSGPSGMSAAIATKILEDKAFVSSFITLSRERIRDAYVYTTKFLDEIGVQYWKGGNAGFFIYIDLSPYLSGNSSVSMSASDNPEFDLAQKLLDAGVGLHPREEHWEKPAFFRLVFTQERHVLQEGLNRLKSALQSTK</sequence>
<keyword evidence="1" id="KW-0663">Pyridoxal phosphate</keyword>
<keyword evidence="5" id="KW-1185">Reference proteome</keyword>
<feature type="signal peptide" evidence="2">
    <location>
        <begin position="1"/>
        <end position="16"/>
    </location>
</feature>
<dbReference type="PANTHER" id="PTHR43795">
    <property type="entry name" value="BIFUNCTIONAL ASPARTATE AMINOTRANSFERASE AND GLUTAMATE/ASPARTATE-PREPHENATE AMINOTRANSFERASE-RELATED"/>
    <property type="match status" value="1"/>
</dbReference>
<dbReference type="Gene3D" id="3.40.640.10">
    <property type="entry name" value="Type I PLP-dependent aspartate aminotransferase-like (Major domain)"/>
    <property type="match status" value="1"/>
</dbReference>
<dbReference type="InterPro" id="IPR015422">
    <property type="entry name" value="PyrdxlP-dep_Trfase_small"/>
</dbReference>
<protein>
    <submittedName>
        <fullName evidence="4">Putative aspartate aminotransferase</fullName>
    </submittedName>
</protein>
<feature type="chain" id="PRO_5025676870" evidence="2">
    <location>
        <begin position="17"/>
        <end position="462"/>
    </location>
</feature>
<feature type="domain" description="Aminotransferase class I/classII large" evidence="3">
    <location>
        <begin position="100"/>
        <end position="453"/>
    </location>
</feature>
<evidence type="ECO:0000259" key="3">
    <source>
        <dbReference type="Pfam" id="PF00155"/>
    </source>
</evidence>
<dbReference type="InterPro" id="IPR015424">
    <property type="entry name" value="PyrdxlP-dep_Trfase"/>
</dbReference>
<dbReference type="GO" id="GO:0008483">
    <property type="term" value="F:transaminase activity"/>
    <property type="evidence" value="ECO:0007669"/>
    <property type="project" value="UniProtKB-KW"/>
</dbReference>
<dbReference type="Pfam" id="PF00155">
    <property type="entry name" value="Aminotran_1_2"/>
    <property type="match status" value="1"/>
</dbReference>
<dbReference type="Proteomes" id="UP000799302">
    <property type="component" value="Unassembled WGS sequence"/>
</dbReference>
<keyword evidence="2" id="KW-0732">Signal</keyword>
<dbReference type="InterPro" id="IPR004839">
    <property type="entry name" value="Aminotransferase_I/II_large"/>
</dbReference>
<dbReference type="CDD" id="cd00609">
    <property type="entry name" value="AAT_like"/>
    <property type="match status" value="1"/>
</dbReference>
<keyword evidence="4" id="KW-0032">Aminotransferase</keyword>